<name>A0A5B7D5K8_PORTR</name>
<proteinExistence type="predicted"/>
<protein>
    <submittedName>
        <fullName evidence="2">Uncharacterized protein</fullName>
    </submittedName>
</protein>
<keyword evidence="3" id="KW-1185">Reference proteome</keyword>
<evidence type="ECO:0000313" key="3">
    <source>
        <dbReference type="Proteomes" id="UP000324222"/>
    </source>
</evidence>
<feature type="region of interest" description="Disordered" evidence="1">
    <location>
        <begin position="1"/>
        <end position="45"/>
    </location>
</feature>
<dbReference type="EMBL" id="VSRR010000463">
    <property type="protein sequence ID" value="MPC15913.1"/>
    <property type="molecule type" value="Genomic_DNA"/>
</dbReference>
<reference evidence="2 3" key="1">
    <citation type="submission" date="2019-05" db="EMBL/GenBank/DDBJ databases">
        <title>Another draft genome of Portunus trituberculatus and its Hox gene families provides insights of decapod evolution.</title>
        <authorList>
            <person name="Jeong J.-H."/>
            <person name="Song I."/>
            <person name="Kim S."/>
            <person name="Choi T."/>
            <person name="Kim D."/>
            <person name="Ryu S."/>
            <person name="Kim W."/>
        </authorList>
    </citation>
    <scope>NUCLEOTIDE SEQUENCE [LARGE SCALE GENOMIC DNA]</scope>
    <source>
        <tissue evidence="2">Muscle</tissue>
    </source>
</reference>
<evidence type="ECO:0000256" key="1">
    <source>
        <dbReference type="SAM" id="MobiDB-lite"/>
    </source>
</evidence>
<sequence>MTSLAMMDCSIPPQGWERGKARRQSQHEHREAAAGWPLPSQTSALPDVDAGQMVRHETAEEQPLTCWLTGSAGSSRQLITTAVWRLSARCPKLVPHPHQGTLLTTEALQNNTTSFHVHVLGEKGSQQVTGSVGVSLKMCTLGGIRIRPDVASF</sequence>
<evidence type="ECO:0000313" key="2">
    <source>
        <dbReference type="EMBL" id="MPC15913.1"/>
    </source>
</evidence>
<dbReference type="AlphaFoldDB" id="A0A5B7D5K8"/>
<organism evidence="2 3">
    <name type="scientific">Portunus trituberculatus</name>
    <name type="common">Swimming crab</name>
    <name type="synonym">Neptunus trituberculatus</name>
    <dbReference type="NCBI Taxonomy" id="210409"/>
    <lineage>
        <taxon>Eukaryota</taxon>
        <taxon>Metazoa</taxon>
        <taxon>Ecdysozoa</taxon>
        <taxon>Arthropoda</taxon>
        <taxon>Crustacea</taxon>
        <taxon>Multicrustacea</taxon>
        <taxon>Malacostraca</taxon>
        <taxon>Eumalacostraca</taxon>
        <taxon>Eucarida</taxon>
        <taxon>Decapoda</taxon>
        <taxon>Pleocyemata</taxon>
        <taxon>Brachyura</taxon>
        <taxon>Eubrachyura</taxon>
        <taxon>Portunoidea</taxon>
        <taxon>Portunidae</taxon>
        <taxon>Portuninae</taxon>
        <taxon>Portunus</taxon>
    </lineage>
</organism>
<gene>
    <name evidence="2" type="ORF">E2C01_008718</name>
</gene>
<accession>A0A5B7D5K8</accession>
<dbReference type="Proteomes" id="UP000324222">
    <property type="component" value="Unassembled WGS sequence"/>
</dbReference>
<comment type="caution">
    <text evidence="2">The sequence shown here is derived from an EMBL/GenBank/DDBJ whole genome shotgun (WGS) entry which is preliminary data.</text>
</comment>